<keyword evidence="1" id="KW-1133">Transmembrane helix</keyword>
<accession>A0A089M4X4</accession>
<name>A0A089M4X4_9BACL</name>
<evidence type="ECO:0000313" key="2">
    <source>
        <dbReference type="EMBL" id="AIQ66548.1"/>
    </source>
</evidence>
<feature type="transmembrane region" description="Helical" evidence="1">
    <location>
        <begin position="57"/>
        <end position="89"/>
    </location>
</feature>
<keyword evidence="3" id="KW-1185">Reference proteome</keyword>
<proteinExistence type="predicted"/>
<dbReference type="STRING" id="189425.PGRAT_01935"/>
<dbReference type="OrthoDB" id="1925744at2"/>
<dbReference type="Proteomes" id="UP000029500">
    <property type="component" value="Chromosome"/>
</dbReference>
<keyword evidence="1" id="KW-0472">Membrane</keyword>
<dbReference type="AlphaFoldDB" id="A0A089M4X4"/>
<sequence>MTSSRALKWITGSFEILLAIPILGAAIVIGSWYTVLGLTFILHAVTLVLSAKNKEPFYGSVLGIVTSALAWIPFLGWILHLITGILLMVTAAQKPRQVSNHNTYQA</sequence>
<dbReference type="RefSeq" id="WP_025705563.1">
    <property type="nucleotide sequence ID" value="NZ_CP009287.1"/>
</dbReference>
<evidence type="ECO:0000313" key="3">
    <source>
        <dbReference type="Proteomes" id="UP000029500"/>
    </source>
</evidence>
<dbReference type="EMBL" id="CP009287">
    <property type="protein sequence ID" value="AIQ66548.1"/>
    <property type="molecule type" value="Genomic_DNA"/>
</dbReference>
<gene>
    <name evidence="2" type="ORF">PGRAT_01935</name>
</gene>
<dbReference type="HOGENOM" id="CLU_158501_0_0_9"/>
<feature type="transmembrane region" description="Helical" evidence="1">
    <location>
        <begin position="12"/>
        <end position="45"/>
    </location>
</feature>
<dbReference type="eggNOG" id="ENOG50331FV">
    <property type="taxonomic scope" value="Bacteria"/>
</dbReference>
<organism evidence="2 3">
    <name type="scientific">Paenibacillus graminis</name>
    <dbReference type="NCBI Taxonomy" id="189425"/>
    <lineage>
        <taxon>Bacteria</taxon>
        <taxon>Bacillati</taxon>
        <taxon>Bacillota</taxon>
        <taxon>Bacilli</taxon>
        <taxon>Bacillales</taxon>
        <taxon>Paenibacillaceae</taxon>
        <taxon>Paenibacillus</taxon>
    </lineage>
</organism>
<dbReference type="KEGG" id="pgm:PGRAT_01935"/>
<keyword evidence="1" id="KW-0812">Transmembrane</keyword>
<reference evidence="2 3" key="1">
    <citation type="submission" date="2014-08" db="EMBL/GenBank/DDBJ databases">
        <title>Comparative genomics of the Paenibacillus odorifer group.</title>
        <authorList>
            <person name="den Bakker H.C."/>
            <person name="Tsai Y.-C."/>
            <person name="Martin N."/>
            <person name="Korlach J."/>
            <person name="Wiedmann M."/>
        </authorList>
    </citation>
    <scope>NUCLEOTIDE SEQUENCE [LARGE SCALE GENOMIC DNA]</scope>
    <source>
        <strain evidence="2 3">DSM 15220</strain>
    </source>
</reference>
<evidence type="ECO:0000256" key="1">
    <source>
        <dbReference type="SAM" id="Phobius"/>
    </source>
</evidence>
<protein>
    <submittedName>
        <fullName evidence="2">Membrane protein</fullName>
    </submittedName>
</protein>